<protein>
    <submittedName>
        <fullName evidence="2">Mobile element protein</fullName>
    </submittedName>
</protein>
<dbReference type="InterPro" id="IPR052344">
    <property type="entry name" value="Transposase-related"/>
</dbReference>
<organism evidence="2 3">
    <name type="scientific">Pseudomonas synxantha</name>
    <dbReference type="NCBI Taxonomy" id="47883"/>
    <lineage>
        <taxon>Bacteria</taxon>
        <taxon>Pseudomonadati</taxon>
        <taxon>Pseudomonadota</taxon>
        <taxon>Gammaproteobacteria</taxon>
        <taxon>Pseudomonadales</taxon>
        <taxon>Pseudomonadaceae</taxon>
        <taxon>Pseudomonas</taxon>
    </lineage>
</organism>
<dbReference type="Pfam" id="PF03050">
    <property type="entry name" value="DDE_Tnp_IS66"/>
    <property type="match status" value="1"/>
</dbReference>
<proteinExistence type="predicted"/>
<dbReference type="KEGG" id="pfb:VO64_1816"/>
<evidence type="ECO:0000259" key="1">
    <source>
        <dbReference type="Pfam" id="PF03050"/>
    </source>
</evidence>
<dbReference type="InterPro" id="IPR004291">
    <property type="entry name" value="Transposase_IS66_central"/>
</dbReference>
<evidence type="ECO:0000313" key="3">
    <source>
        <dbReference type="Proteomes" id="UP000033099"/>
    </source>
</evidence>
<dbReference type="PANTHER" id="PTHR33678:SF1">
    <property type="entry name" value="BLL1576 PROTEIN"/>
    <property type="match status" value="1"/>
</dbReference>
<reference evidence="2 3" key="1">
    <citation type="journal article" date="2015" name="Genome Announc.">
        <title>Complete Genome Sequence of Biocontrol Strain Pseudomonas fluorescens LBUM223.</title>
        <authorList>
            <person name="Roquigny R."/>
            <person name="Arseneault T."/>
            <person name="Gadkar V.J."/>
            <person name="Novinscak A."/>
            <person name="Joly D.L."/>
            <person name="Filion M."/>
        </authorList>
    </citation>
    <scope>NUCLEOTIDE SEQUENCE [LARGE SCALE GENOMIC DNA]</scope>
    <source>
        <strain evidence="2 3">LBUM223</strain>
    </source>
</reference>
<accession>A0AAU8TWE9</accession>
<dbReference type="PANTHER" id="PTHR33678">
    <property type="entry name" value="BLL1576 PROTEIN"/>
    <property type="match status" value="1"/>
</dbReference>
<sequence>MWVYRSNDLDPGTGITVFDYQAGRSGADARAFLDDWKGHLVVDDYAGYKALFTQGVTEVGCMAHARRKFFELHAANQSAVAAEALQRIAELYEIESRGRTLTCEARQQLRTGEAAVKLQALHQWLLSTRPGVANGSGLARAMDYSAQALGGVVTLCRQR</sequence>
<dbReference type="EMBL" id="CP011117">
    <property type="protein sequence ID" value="AKA82362.1"/>
    <property type="molecule type" value="Genomic_DNA"/>
</dbReference>
<gene>
    <name evidence="2" type="ORF">VO64_1816</name>
</gene>
<feature type="domain" description="Transposase IS66 central" evidence="1">
    <location>
        <begin position="1"/>
        <end position="148"/>
    </location>
</feature>
<name>A0AAU8TWE9_9PSED</name>
<dbReference type="Proteomes" id="UP000033099">
    <property type="component" value="Chromosome"/>
</dbReference>
<evidence type="ECO:0000313" key="2">
    <source>
        <dbReference type="EMBL" id="AKA82362.1"/>
    </source>
</evidence>
<dbReference type="AlphaFoldDB" id="A0AAU8TWE9"/>